<evidence type="ECO:0000313" key="1">
    <source>
        <dbReference type="EMBL" id="GAA1683411.1"/>
    </source>
</evidence>
<reference evidence="1 2" key="1">
    <citation type="journal article" date="2019" name="Int. J. Syst. Evol. Microbiol.">
        <title>The Global Catalogue of Microorganisms (GCM) 10K type strain sequencing project: providing services to taxonomists for standard genome sequencing and annotation.</title>
        <authorList>
            <consortium name="The Broad Institute Genomics Platform"/>
            <consortium name="The Broad Institute Genome Sequencing Center for Infectious Disease"/>
            <person name="Wu L."/>
            <person name="Ma J."/>
        </authorList>
    </citation>
    <scope>NUCLEOTIDE SEQUENCE [LARGE SCALE GENOMIC DNA]</scope>
    <source>
        <strain evidence="1 2">JCM 13929</strain>
    </source>
</reference>
<sequence>MREVTQSVAKTIRVDDVPDETYEALRVQAEAEVLSVSDYLRRRLRLITRPTVAGVVDRALQRPRENGPTNDDILAAIHESRGE</sequence>
<dbReference type="Proteomes" id="UP001500064">
    <property type="component" value="Unassembled WGS sequence"/>
</dbReference>
<dbReference type="EMBL" id="BAAAMU010000133">
    <property type="protein sequence ID" value="GAA1683411.1"/>
    <property type="molecule type" value="Genomic_DNA"/>
</dbReference>
<dbReference type="SUPFAM" id="SSF47598">
    <property type="entry name" value="Ribbon-helix-helix"/>
    <property type="match status" value="1"/>
</dbReference>
<comment type="caution">
    <text evidence="1">The sequence shown here is derived from an EMBL/GenBank/DDBJ whole genome shotgun (WGS) entry which is preliminary data.</text>
</comment>
<dbReference type="InterPro" id="IPR010985">
    <property type="entry name" value="Ribbon_hlx_hlx"/>
</dbReference>
<evidence type="ECO:0000313" key="2">
    <source>
        <dbReference type="Proteomes" id="UP001500064"/>
    </source>
</evidence>
<proteinExistence type="predicted"/>
<protein>
    <recommendedName>
        <fullName evidence="3">Antitoxin</fullName>
    </recommendedName>
</protein>
<keyword evidence="2" id="KW-1185">Reference proteome</keyword>
<name>A0ABN2H7V3_9ACTN</name>
<accession>A0ABN2H7V3</accession>
<evidence type="ECO:0008006" key="3">
    <source>
        <dbReference type="Google" id="ProtNLM"/>
    </source>
</evidence>
<organism evidence="1 2">
    <name type="scientific">Nonomuraea maheshkhaliensis</name>
    <dbReference type="NCBI Taxonomy" id="419590"/>
    <lineage>
        <taxon>Bacteria</taxon>
        <taxon>Bacillati</taxon>
        <taxon>Actinomycetota</taxon>
        <taxon>Actinomycetes</taxon>
        <taxon>Streptosporangiales</taxon>
        <taxon>Streptosporangiaceae</taxon>
        <taxon>Nonomuraea</taxon>
    </lineage>
</organism>
<gene>
    <name evidence="1" type="ORF">GCM10009733_094880</name>
</gene>